<comment type="caution">
    <text evidence="8">The sequence shown here is derived from an EMBL/GenBank/DDBJ whole genome shotgun (WGS) entry which is preliminary data.</text>
</comment>
<feature type="compositionally biased region" description="Basic residues" evidence="7">
    <location>
        <begin position="1077"/>
        <end position="1093"/>
    </location>
</feature>
<dbReference type="PANTHER" id="PTHR16121:SF2">
    <property type="entry name" value="CAP-SPECIFIC MRNA (NUCLEOSIDE-2'-O-)-METHYLTRANSFERASE 2"/>
    <property type="match status" value="1"/>
</dbReference>
<dbReference type="GO" id="GO:0006370">
    <property type="term" value="P:7-methylguanosine mRNA capping"/>
    <property type="evidence" value="ECO:0007669"/>
    <property type="project" value="UniProtKB-UniRule"/>
</dbReference>
<keyword evidence="5" id="KW-0949">S-adenosyl-L-methionine</keyword>
<evidence type="ECO:0000313" key="9">
    <source>
        <dbReference type="Proteomes" id="UP000747110"/>
    </source>
</evidence>
<feature type="region of interest" description="Disordered" evidence="7">
    <location>
        <begin position="1"/>
        <end position="24"/>
    </location>
</feature>
<dbReference type="GO" id="GO:0004483">
    <property type="term" value="F:methyltransferase cap1 activity"/>
    <property type="evidence" value="ECO:0007669"/>
    <property type="project" value="UniProtKB-UniRule"/>
</dbReference>
<dbReference type="InterPro" id="IPR000467">
    <property type="entry name" value="G_patch_dom"/>
</dbReference>
<proteinExistence type="predicted"/>
<dbReference type="Pfam" id="PF01585">
    <property type="entry name" value="G-patch"/>
    <property type="match status" value="1"/>
</dbReference>
<dbReference type="Gene3D" id="3.40.50.12760">
    <property type="match status" value="2"/>
</dbReference>
<dbReference type="GO" id="GO:0032259">
    <property type="term" value="P:methylation"/>
    <property type="evidence" value="ECO:0007669"/>
    <property type="project" value="UniProtKB-KW"/>
</dbReference>
<dbReference type="InterPro" id="IPR050851">
    <property type="entry name" value="mRNA_Cap_2O-Ribose_MeTrfase"/>
</dbReference>
<dbReference type="OrthoDB" id="4822at2759"/>
<evidence type="ECO:0000256" key="5">
    <source>
        <dbReference type="ARBA" id="ARBA00022691"/>
    </source>
</evidence>
<dbReference type="InterPro" id="IPR025807">
    <property type="entry name" value="Adrift-typ_MeTrfase"/>
</dbReference>
<name>A0A8J4FKS7_9CHLO</name>
<evidence type="ECO:0000256" key="4">
    <source>
        <dbReference type="ARBA" id="ARBA00022679"/>
    </source>
</evidence>
<sequence>MNRQSRGGAGFGQGGHKSTRESMQVQQMQPNVYYDKHYAKALEMMERTVHIDTSGCQLPALGDFFSSTEWELPDLVSNRDQLNEIKNALDDWDRRRWERAAADANPADQVRAMLRSLYRVELGTIAWAKMYETIWQCDMMPLHSPAVPRRERGNPSVVSFHLCEAPGAFIAATNHFVKTHRSNWRWDWMAVSLNPYCEANDKFAMIEDDALIAATTPKWCFGADSTGDIRRIPNIKAIWERGRRLCQQMGCPGGALMVTADGAVDTSMDPNRQEMITASLHYCEVVAALGLLAVGGNFVWKGFTLYEHPSICSLYLMGCLFDEVLVYKPATSKPANSEVYVVGKGFRGVPPDVLELLLDNCGENVFQGRSLFPFELLPGSFLETVQNAAIYFGNTTADAIKEAIDLEGLPAPVKRDSLRRAKEAFADHWCRKLQVEALDRSQYLVPDTELDGRRNNTSGKRKGNELTGNLSERQEQFKKRAMALGLADPRTQEDPGGGAGWAGGGGGGGLGLGRNTRGAGSSAGSGGNEMQVSSKAAAMMAKMGHVEGKGLGRSNQGIAANLEVVGNQARAGLGLSQGVADGRAASVAPDWSLAPNSAVLMCPGPLVKAETETWPLLSDSVAPLPPQIIKSKMVDNDEVLVALRVARREFCNAAVTEDGKGVCRHVQHCVAPRRLSHASRSYWKLAAVDSALEVCRIASGTAARNDDLPSALDLSLLGGAGGTEYLVFGATGAVGSTDWHVVALDTDRAREFAVSSPAGDLTVGRDPKVRLHPLPHHTSASPGPLELCTADSARGIAAAVSGCWLVVGDLGSLRRLQNPGAGVLEGELSPAYRRAVLWEVAITLGCLAPGGCAVMRLGNCLTMFSASVLYILHRCFAQVAVVKPFACCACSSERLVVAIGCLDDVDAARQRVLDALEEVATVEEPLPETQLPASVLTELVPAGWMMRDTGFLRYMAQRTTALAEREAQHCRAAVQVAATGERPPSMEELMALGQQAESMLRGEALPPHSMGTQAPHGDGTDDDEIRRRYGGMFTRGGLGSDAVGAGQAQLKREQQHGDGAVDEMGLAKQPPSPLQHHSQRATLPHHHPQHQRQRRPDLEQQHRQQQNRQQQGWPGGIVPRNVDGFGGDERGRGGPPTPVVFRLLTRSEKGDEFICWVRCELMPEVAARTKLDCTDGAIAVRYCYRDDCEPQQHFQTSWPLLPESGADTVRLGRLMAFLANSRRPDGREKVALLTPLQPGGADGEEGWGDAAGHGRAHGRPARRMCVSLQGRDAVDPSQASLVLWC</sequence>
<dbReference type="PROSITE" id="PS50174">
    <property type="entry name" value="G_PATCH"/>
    <property type="match status" value="1"/>
</dbReference>
<feature type="region of interest" description="Disordered" evidence="7">
    <location>
        <begin position="1004"/>
        <end position="1136"/>
    </location>
</feature>
<reference evidence="8" key="1">
    <citation type="journal article" date="2021" name="Proc. Natl. Acad. Sci. U.S.A.">
        <title>Three genomes in the algal genus Volvox reveal the fate of a haploid sex-determining region after a transition to homothallism.</title>
        <authorList>
            <person name="Yamamoto K."/>
            <person name="Hamaji T."/>
            <person name="Kawai-Toyooka H."/>
            <person name="Matsuzaki R."/>
            <person name="Takahashi F."/>
            <person name="Nishimura Y."/>
            <person name="Kawachi M."/>
            <person name="Noguchi H."/>
            <person name="Minakuchi Y."/>
            <person name="Umen J.G."/>
            <person name="Toyoda A."/>
            <person name="Nozaki H."/>
        </authorList>
    </citation>
    <scope>NUCLEOTIDE SEQUENCE</scope>
    <source>
        <strain evidence="8">NIES-3786</strain>
    </source>
</reference>
<dbReference type="InterPro" id="IPR029063">
    <property type="entry name" value="SAM-dependent_MTases_sf"/>
</dbReference>
<dbReference type="PROSITE" id="PS51614">
    <property type="entry name" value="SAM_MT_ADRIFT"/>
    <property type="match status" value="1"/>
</dbReference>
<feature type="region of interest" description="Disordered" evidence="7">
    <location>
        <begin position="488"/>
        <end position="530"/>
    </location>
</feature>
<dbReference type="SUPFAM" id="SSF53335">
    <property type="entry name" value="S-adenosyl-L-methionine-dependent methyltransferases"/>
    <property type="match status" value="1"/>
</dbReference>
<evidence type="ECO:0000313" key="8">
    <source>
        <dbReference type="EMBL" id="GIL74837.1"/>
    </source>
</evidence>
<dbReference type="GO" id="GO:0016556">
    <property type="term" value="P:mRNA modification"/>
    <property type="evidence" value="ECO:0007669"/>
    <property type="project" value="UniProtKB-UniRule"/>
</dbReference>
<dbReference type="GO" id="GO:0005737">
    <property type="term" value="C:cytoplasm"/>
    <property type="evidence" value="ECO:0007669"/>
    <property type="project" value="TreeGrafter"/>
</dbReference>
<keyword evidence="4" id="KW-0808">Transferase</keyword>
<evidence type="ECO:0000256" key="6">
    <source>
        <dbReference type="ARBA" id="ARBA00049477"/>
    </source>
</evidence>
<dbReference type="GO" id="GO:0003676">
    <property type="term" value="F:nucleic acid binding"/>
    <property type="evidence" value="ECO:0007669"/>
    <property type="project" value="UniProtKB-UniRule"/>
</dbReference>
<dbReference type="InterPro" id="IPR002877">
    <property type="entry name" value="RNA_MeTrfase_FtsJ_dom"/>
</dbReference>
<dbReference type="PANTHER" id="PTHR16121">
    <property type="entry name" value="CAP-SPECIFIC MRNA (NUCLEOSIDE-2'-O-)-METHYLTRANSFERASE 1-RELATED"/>
    <property type="match status" value="1"/>
</dbReference>
<dbReference type="GO" id="GO:0120550">
    <property type="term" value="F:methyltransferase cap2 activity"/>
    <property type="evidence" value="ECO:0007669"/>
    <property type="project" value="UniProtKB-EC"/>
</dbReference>
<dbReference type="Pfam" id="PF01728">
    <property type="entry name" value="FtsJ"/>
    <property type="match status" value="1"/>
</dbReference>
<evidence type="ECO:0000256" key="7">
    <source>
        <dbReference type="SAM" id="MobiDB-lite"/>
    </source>
</evidence>
<dbReference type="GO" id="GO:0005634">
    <property type="term" value="C:nucleus"/>
    <property type="evidence" value="ECO:0007669"/>
    <property type="project" value="UniProtKB-SubCell"/>
</dbReference>
<protein>
    <recommendedName>
        <fullName evidence="2">Cap-specific mRNA (nucleoside-2'-O-)-methyltransferase 2</fullName>
        <ecNumber evidence="1">2.1.1.296</ecNumber>
    </recommendedName>
</protein>
<evidence type="ECO:0000256" key="2">
    <source>
        <dbReference type="ARBA" id="ARBA00021134"/>
    </source>
</evidence>
<dbReference type="SMART" id="SM00443">
    <property type="entry name" value="G_patch"/>
    <property type="match status" value="1"/>
</dbReference>
<comment type="catalytic activity">
    <reaction evidence="6">
        <text>a 5'-end (N(7)-methyl 5'-triphosphoguanosine)-(2'-O-methyl-ribonucleoside)-(ribonucleotide) in mRNA + S-adenosyl-L-methionine = a 5'-end (N(7)-methyl 5'-triphosphoguanosine)-(2'-O-methyl-ribonucleoside)-(2'-O-methyl-ribonucleotide) in mRNA + S-adenosyl-L-homocysteine + H(+)</text>
        <dbReference type="Rhea" id="RHEA:67024"/>
        <dbReference type="Rhea" id="RHEA-COMP:17169"/>
        <dbReference type="Rhea" id="RHEA-COMP:17170"/>
        <dbReference type="ChEBI" id="CHEBI:15378"/>
        <dbReference type="ChEBI" id="CHEBI:57856"/>
        <dbReference type="ChEBI" id="CHEBI:59789"/>
        <dbReference type="ChEBI" id="CHEBI:167612"/>
        <dbReference type="ChEBI" id="CHEBI:167614"/>
        <dbReference type="EC" id="2.1.1.296"/>
    </reaction>
</comment>
<keyword evidence="9" id="KW-1185">Reference proteome</keyword>
<accession>A0A8J4FKS7</accession>
<evidence type="ECO:0000256" key="1">
    <source>
        <dbReference type="ARBA" id="ARBA00012770"/>
    </source>
</evidence>
<dbReference type="EC" id="2.1.1.296" evidence="1"/>
<dbReference type="EMBL" id="BNCP01000006">
    <property type="protein sequence ID" value="GIL74837.1"/>
    <property type="molecule type" value="Genomic_DNA"/>
</dbReference>
<dbReference type="Proteomes" id="UP000747110">
    <property type="component" value="Unassembled WGS sequence"/>
</dbReference>
<feature type="region of interest" description="Disordered" evidence="7">
    <location>
        <begin position="448"/>
        <end position="470"/>
    </location>
</feature>
<feature type="compositionally biased region" description="Gly residues" evidence="7">
    <location>
        <begin position="495"/>
        <end position="512"/>
    </location>
</feature>
<organism evidence="8 9">
    <name type="scientific">Volvox reticuliferus</name>
    <dbReference type="NCBI Taxonomy" id="1737510"/>
    <lineage>
        <taxon>Eukaryota</taxon>
        <taxon>Viridiplantae</taxon>
        <taxon>Chlorophyta</taxon>
        <taxon>core chlorophytes</taxon>
        <taxon>Chlorophyceae</taxon>
        <taxon>CS clade</taxon>
        <taxon>Chlamydomonadales</taxon>
        <taxon>Volvocaceae</taxon>
        <taxon>Volvox</taxon>
    </lineage>
</organism>
<evidence type="ECO:0000256" key="3">
    <source>
        <dbReference type="ARBA" id="ARBA00022603"/>
    </source>
</evidence>
<keyword evidence="3" id="KW-0489">Methyltransferase</keyword>
<gene>
    <name evidence="8" type="ORF">Vretifemale_4636</name>
</gene>